<evidence type="ECO:0000313" key="3">
    <source>
        <dbReference type="EMBL" id="KAF4694459.1"/>
    </source>
</evidence>
<dbReference type="Proteomes" id="UP000541610">
    <property type="component" value="Unassembled WGS sequence"/>
</dbReference>
<protein>
    <submittedName>
        <fullName evidence="3">Uncharacterized protein</fullName>
    </submittedName>
</protein>
<feature type="compositionally biased region" description="Low complexity" evidence="2">
    <location>
        <begin position="1"/>
        <end position="10"/>
    </location>
</feature>
<evidence type="ECO:0000256" key="2">
    <source>
        <dbReference type="SAM" id="MobiDB-lite"/>
    </source>
</evidence>
<feature type="compositionally biased region" description="Low complexity" evidence="2">
    <location>
        <begin position="27"/>
        <end position="39"/>
    </location>
</feature>
<gene>
    <name evidence="3" type="ORF">FOZ60_008037</name>
</gene>
<feature type="coiled-coil region" evidence="1">
    <location>
        <begin position="146"/>
        <end position="270"/>
    </location>
</feature>
<dbReference type="OrthoDB" id="10397486at2759"/>
<sequence>MSSDKSSSSDGDPEFMTTFTEVDYVRSPTPLSTPSTPESLENRPSAGQRLIDDTEEVPTEPIPDASPTPNSFLEEVRSEQPSSRSVQEDNKSNTLNSAEVSESGDGPLSSVVDSATREVMKDTPPVTSEVERDRSECSRCEHYGIILEQEGQILQLTEERDDARRRLEALKNTKTRLVDRVAFLTELTNRLQRELEEARATLTREAMNSAEVVVLREQLGLAQEEAQKARKAIKRLPAAEEELTLLRHASRELQEALASRSEECSRLRAELSLAKKKTSKMVTRNAELEAAHGKSQALAEDQRMLQEKLANALAVIRRRDADCQAMRKMASRSQAAMLHYTGVSLSALGEANGRVQEVSGKINDDRVQERTLRDGTAREQLFDAVVDYSLAKVEVEKLQEAKVRMAARRGSDGKSLDNNLRRALAEFEEAEGALSMAALRADGDAMLSLSRSLQASLLASRKARECPPRVVQTIRSTVARMSKARLNSAAASTIMPSAPVDGS</sequence>
<evidence type="ECO:0000256" key="1">
    <source>
        <dbReference type="SAM" id="Coils"/>
    </source>
</evidence>
<evidence type="ECO:0000313" key="4">
    <source>
        <dbReference type="Proteomes" id="UP000541610"/>
    </source>
</evidence>
<name>A0A7J6PEC2_PEROL</name>
<proteinExistence type="predicted"/>
<keyword evidence="1" id="KW-0175">Coiled coil</keyword>
<dbReference type="EMBL" id="JABANP010000032">
    <property type="protein sequence ID" value="KAF4694459.1"/>
    <property type="molecule type" value="Genomic_DNA"/>
</dbReference>
<reference evidence="3 4" key="1">
    <citation type="submission" date="2020-04" db="EMBL/GenBank/DDBJ databases">
        <title>Perkinsus olseni comparative genomics.</title>
        <authorList>
            <person name="Bogema D.R."/>
        </authorList>
    </citation>
    <scope>NUCLEOTIDE SEQUENCE [LARGE SCALE GENOMIC DNA]</scope>
    <source>
        <strain evidence="3">00978-12</strain>
    </source>
</reference>
<comment type="caution">
    <text evidence="3">The sequence shown here is derived from an EMBL/GenBank/DDBJ whole genome shotgun (WGS) entry which is preliminary data.</text>
</comment>
<dbReference type="AlphaFoldDB" id="A0A7J6PEC2"/>
<feature type="region of interest" description="Disordered" evidence="2">
    <location>
        <begin position="1"/>
        <end position="133"/>
    </location>
</feature>
<accession>A0A7J6PEC2</accession>
<organism evidence="3 4">
    <name type="scientific">Perkinsus olseni</name>
    <name type="common">Perkinsus atlanticus</name>
    <dbReference type="NCBI Taxonomy" id="32597"/>
    <lineage>
        <taxon>Eukaryota</taxon>
        <taxon>Sar</taxon>
        <taxon>Alveolata</taxon>
        <taxon>Perkinsozoa</taxon>
        <taxon>Perkinsea</taxon>
        <taxon>Perkinsida</taxon>
        <taxon>Perkinsidae</taxon>
        <taxon>Perkinsus</taxon>
    </lineage>
</organism>